<dbReference type="OrthoDB" id="2155186at2759"/>
<feature type="compositionally biased region" description="Polar residues" evidence="1">
    <location>
        <begin position="184"/>
        <end position="194"/>
    </location>
</feature>
<accession>A0A507EUS1</accession>
<feature type="compositionally biased region" description="Basic and acidic residues" evidence="1">
    <location>
        <begin position="1083"/>
        <end position="1094"/>
    </location>
</feature>
<feature type="compositionally biased region" description="Polar residues" evidence="1">
    <location>
        <begin position="1143"/>
        <end position="1152"/>
    </location>
</feature>
<feature type="region of interest" description="Disordered" evidence="1">
    <location>
        <begin position="1083"/>
        <end position="1170"/>
    </location>
</feature>
<reference evidence="2 3" key="1">
    <citation type="journal article" date="2019" name="Sci. Rep.">
        <title>Comparative genomics of chytrid fungi reveal insights into the obligate biotrophic and pathogenic lifestyle of Synchytrium endobioticum.</title>
        <authorList>
            <person name="van de Vossenberg B.T.L.H."/>
            <person name="Warris S."/>
            <person name="Nguyen H.D.T."/>
            <person name="van Gent-Pelzer M.P.E."/>
            <person name="Joly D.L."/>
            <person name="van de Geest H.C."/>
            <person name="Bonants P.J.M."/>
            <person name="Smith D.S."/>
            <person name="Levesque C.A."/>
            <person name="van der Lee T.A.J."/>
        </authorList>
    </citation>
    <scope>NUCLEOTIDE SEQUENCE [LARGE SCALE GENOMIC DNA]</scope>
    <source>
        <strain evidence="2 3">CBS 675.73</strain>
    </source>
</reference>
<feature type="region of interest" description="Disordered" evidence="1">
    <location>
        <begin position="179"/>
        <end position="295"/>
    </location>
</feature>
<sequence>MMMEMDAEAQAEDFTTSKDVEIISDGDTAAERVNDMDGYESEVVEEGSVHKRVLEYDPVLPDIYGEFNLPLPPPQPEPKVEPGIDEDARAVMQAAQEYYRMNSDRQNLDRTESNLSESRDGDRASRGGSVRDARSERDVDLGLVAREREVRPDREKSRIGEREIDRERELDRENRYRDDRARSVNGSTNVNTTRDWVDRTSSISSSRSIAPALNHRGKVGGANLLAPQASQPRISQPPQNSFRKRDDMQDSDRFAPNSAPISKRPKTIDTASNDHRSIGSVSHDGPSRRLDPPPYRRLSASVVLKQKSPYEVAAKIVSALLPFPEKLSKAFDVAKTIISSKVQPLPTVSECIQLLRKIMISACRNLRVKIAQEAYDSIYELRSNYELSVPDKIELCILFVATGKTQDLRDICSPPPHVKHSPAPLTLSQVASIWQNSRIIVPTLNPGTLRALTGIFIDALKTSPVGGAPSDAGNSLLHMSNEFYAKVLRDLCDAGCVDLVRLVLVKFNVVGQVPSRISYLGPVAPRMGVPFKRPALVQLLAFLLEKRAVLDAFEVCKYMYDVGYAFDESGLFGVFKLALAGEDNAMVEEVFTMVKSLPTSVITNPQHFDDALIAAATHQKLSTAINIVEHMALSKQRPRSWSSTLPAMRLASACDMLQRFVGVFNVFFTAEPLANSDGSSGSSGGSVGTSHLDMNHILITELVTNCVAHGMYTHAFWYLKYMIHGSISRNMTVYRSLLFALEQDAKNLKAEALPLWIDLKQNGYSAGSITSQELGCVFRALIMHGGLESKKMALEMYDSSSGEERAVLCSAVNPSLLIDFIFYFDRDDEGHMLVENLCNQDVTWPSTLTENAALLIFQKFGESNRFDVLQLIIERLRSGGTMVPNRQLIRSLMGCLSTIRSNDPARMVLATQIYVWGVKAGTSGFIKTKEMFNLNIRLEECWCVLDVRLHLLRCLEWMHREVAKNQINGDVKVYLPPVITVLNNNPSGNATVKLKGHVLATCIKSEMKTWFEGRLDARMEADERDREKYYLVLSRASILEWMEYVFGPAFERESIFNAVVEIDDKRMEGGSLIFSKEDRKPVDDIRKVDHRRGPQDNAGRASVPRDAGSNYSRASGNPIDRDRRDDRRPEDREYRDRRDERVTSGNTFNTGRPFNGNSNTNGSSSNFGKHFARDEFGRRRDDYGSGSGTSNLNSREVVATVDDLVGSISGVGASRVYDEAVEYQTTRRRAVGDDGFSAPAVEYPYAAQYGDDHRQWKPRD</sequence>
<comment type="caution">
    <text evidence="2">The sequence shown here is derived from an EMBL/GenBank/DDBJ whole genome shotgun (WGS) entry which is preliminary data.</text>
</comment>
<organism evidence="2 3">
    <name type="scientific">Chytriomyces confervae</name>
    <dbReference type="NCBI Taxonomy" id="246404"/>
    <lineage>
        <taxon>Eukaryota</taxon>
        <taxon>Fungi</taxon>
        <taxon>Fungi incertae sedis</taxon>
        <taxon>Chytridiomycota</taxon>
        <taxon>Chytridiomycota incertae sedis</taxon>
        <taxon>Chytridiomycetes</taxon>
        <taxon>Chytridiales</taxon>
        <taxon>Chytriomycetaceae</taxon>
        <taxon>Chytriomyces</taxon>
    </lineage>
</organism>
<feature type="compositionally biased region" description="Basic and acidic residues" evidence="1">
    <location>
        <begin position="1119"/>
        <end position="1142"/>
    </location>
</feature>
<protein>
    <submittedName>
        <fullName evidence="2">Uncharacterized protein</fullName>
    </submittedName>
</protein>
<evidence type="ECO:0000313" key="3">
    <source>
        <dbReference type="Proteomes" id="UP000320333"/>
    </source>
</evidence>
<feature type="compositionally biased region" description="Polar residues" evidence="1">
    <location>
        <begin position="228"/>
        <end position="241"/>
    </location>
</feature>
<proteinExistence type="predicted"/>
<feature type="compositionally biased region" description="Basic and acidic residues" evidence="1">
    <location>
        <begin position="102"/>
        <end position="137"/>
    </location>
</feature>
<feature type="compositionally biased region" description="Low complexity" evidence="1">
    <location>
        <begin position="1154"/>
        <end position="1168"/>
    </location>
</feature>
<keyword evidence="3" id="KW-1185">Reference proteome</keyword>
<feature type="compositionally biased region" description="Acidic residues" evidence="1">
    <location>
        <begin position="1"/>
        <end position="11"/>
    </location>
</feature>
<evidence type="ECO:0000313" key="2">
    <source>
        <dbReference type="EMBL" id="TPX67631.1"/>
    </source>
</evidence>
<feature type="compositionally biased region" description="Basic and acidic residues" evidence="1">
    <location>
        <begin position="243"/>
        <end position="253"/>
    </location>
</feature>
<evidence type="ECO:0000256" key="1">
    <source>
        <dbReference type="SAM" id="MobiDB-lite"/>
    </source>
</evidence>
<name>A0A507EUS1_9FUNG</name>
<gene>
    <name evidence="2" type="ORF">CcCBS67573_g07428</name>
</gene>
<feature type="region of interest" description="Disordered" evidence="1">
    <location>
        <begin position="1"/>
        <end position="21"/>
    </location>
</feature>
<dbReference type="EMBL" id="QEAP01000386">
    <property type="protein sequence ID" value="TPX67631.1"/>
    <property type="molecule type" value="Genomic_DNA"/>
</dbReference>
<dbReference type="AlphaFoldDB" id="A0A507EUS1"/>
<feature type="region of interest" description="Disordered" evidence="1">
    <location>
        <begin position="99"/>
        <end position="137"/>
    </location>
</feature>
<dbReference type="Proteomes" id="UP000320333">
    <property type="component" value="Unassembled WGS sequence"/>
</dbReference>